<sequence length="160" mass="18114">MFGEVWSAANKRRGRPAFEWTMENSNKVSMLLAAGWSNDRIAGVILDPRTGKAISVPTLKRHFRSELQIRDAARDRLEAERLMRVWTQAQSGNVGAERLFVQLLEKNDRMEAERAFAAKAKEKPPPKVGKKVVDEQKALDADEALMAELEFEATHNVRPN</sequence>
<proteinExistence type="predicted"/>
<evidence type="ECO:0000313" key="1">
    <source>
        <dbReference type="EMBL" id="RWR18839.1"/>
    </source>
</evidence>
<evidence type="ECO:0000313" key="2">
    <source>
        <dbReference type="Proteomes" id="UP000284476"/>
    </source>
</evidence>
<protein>
    <submittedName>
        <fullName evidence="1">Uncharacterized protein</fullName>
    </submittedName>
</protein>
<reference evidence="1 2" key="1">
    <citation type="submission" date="2019-01" db="EMBL/GenBank/DDBJ databases">
        <title>Sinorhodobacter populi sp. nov. isolated from the symptomatic bark tissue of Populus euramericana canker.</title>
        <authorList>
            <person name="Xu G."/>
        </authorList>
    </citation>
    <scope>NUCLEOTIDE SEQUENCE [LARGE SCALE GENOMIC DNA]</scope>
    <source>
        <strain evidence="1 2">SK2B-1</strain>
    </source>
</reference>
<accession>A0A443JE38</accession>
<dbReference type="EMBL" id="SAUZ01000018">
    <property type="protein sequence ID" value="RWR18839.1"/>
    <property type="molecule type" value="Genomic_DNA"/>
</dbReference>
<gene>
    <name evidence="1" type="ORF">D2T30_15725</name>
</gene>
<reference evidence="1 2" key="2">
    <citation type="submission" date="2019-01" db="EMBL/GenBank/DDBJ databases">
        <authorList>
            <person name="Li Y."/>
        </authorList>
    </citation>
    <scope>NUCLEOTIDE SEQUENCE [LARGE SCALE GENOMIC DNA]</scope>
    <source>
        <strain evidence="1 2">SK2B-1</strain>
    </source>
</reference>
<dbReference type="AlphaFoldDB" id="A0A443JE38"/>
<comment type="caution">
    <text evidence="1">The sequence shown here is derived from an EMBL/GenBank/DDBJ whole genome shotgun (WGS) entry which is preliminary data.</text>
</comment>
<organism evidence="1 2">
    <name type="scientific">Paenirhodobacter populi</name>
    <dbReference type="NCBI Taxonomy" id="2306993"/>
    <lineage>
        <taxon>Bacteria</taxon>
        <taxon>Pseudomonadati</taxon>
        <taxon>Pseudomonadota</taxon>
        <taxon>Alphaproteobacteria</taxon>
        <taxon>Rhodobacterales</taxon>
        <taxon>Rhodobacter group</taxon>
        <taxon>Paenirhodobacter</taxon>
    </lineage>
</organism>
<dbReference type="Proteomes" id="UP000284476">
    <property type="component" value="Unassembled WGS sequence"/>
</dbReference>
<name>A0A443JE38_9RHOB</name>